<dbReference type="PANTHER" id="PTHR13683">
    <property type="entry name" value="ASPARTYL PROTEASES"/>
    <property type="match status" value="1"/>
</dbReference>
<dbReference type="InterPro" id="IPR001461">
    <property type="entry name" value="Aspartic_peptidase_A1"/>
</dbReference>
<evidence type="ECO:0000256" key="5">
    <source>
        <dbReference type="ARBA" id="ARBA00022801"/>
    </source>
</evidence>
<dbReference type="PANTHER" id="PTHR13683:SF375">
    <property type="entry name" value="PEPTIDASE A1 DOMAIN-CONTAINING PROTEIN"/>
    <property type="match status" value="1"/>
</dbReference>
<reference evidence="9 10" key="2">
    <citation type="submission" date="2017-10" db="EMBL/GenBank/DDBJ databases">
        <title>Consistent, comparative and evidence-based genome annotation and re-annotation for the closely-related species, Cryptosporidium parvum, C. hominis and C. tyzzeri.</title>
        <authorList>
            <person name="Baptista R.P."/>
            <person name="Li Y."/>
            <person name="Sateriale A."/>
            <person name="Striepen B."/>
            <person name="Kissinger J.C."/>
        </authorList>
    </citation>
    <scope>NUCLEOTIDE SEQUENCE [LARGE SCALE GENOMIC DNA]</scope>
    <source>
        <strain evidence="9">30976</strain>
    </source>
</reference>
<proteinExistence type="inferred from homology"/>
<evidence type="ECO:0000256" key="7">
    <source>
        <dbReference type="SAM" id="Phobius"/>
    </source>
</evidence>
<evidence type="ECO:0000256" key="6">
    <source>
        <dbReference type="ARBA" id="ARBA00046288"/>
    </source>
</evidence>
<dbReference type="Gene3D" id="2.40.70.10">
    <property type="entry name" value="Acid Proteases"/>
    <property type="match status" value="2"/>
</dbReference>
<comment type="similarity">
    <text evidence="1">Belongs to the peptidase A1 family.</text>
</comment>
<keyword evidence="7" id="KW-0812">Transmembrane</keyword>
<keyword evidence="3" id="KW-0732">Signal</keyword>
<feature type="transmembrane region" description="Helical" evidence="7">
    <location>
        <begin position="400"/>
        <end position="421"/>
    </location>
</feature>
<evidence type="ECO:0000256" key="2">
    <source>
        <dbReference type="ARBA" id="ARBA00022670"/>
    </source>
</evidence>
<dbReference type="SUPFAM" id="SSF50630">
    <property type="entry name" value="Acid proteases"/>
    <property type="match status" value="1"/>
</dbReference>
<dbReference type="InterPro" id="IPR001969">
    <property type="entry name" value="Aspartic_peptidase_AS"/>
</dbReference>
<reference evidence="9 10" key="1">
    <citation type="submission" date="2014-11" db="EMBL/GenBank/DDBJ databases">
        <title>Comparative genomic analysis of Cryptosporidium hominis reveals occurrence of genetic recombination in virulent subtypes.</title>
        <authorList>
            <person name="Guo Y."/>
            <person name="Tang K."/>
            <person name="Frace M."/>
            <person name="Li N."/>
            <person name="Roellig D.M."/>
            <person name="Sammons S."/>
            <person name="Knipe K."/>
            <person name="Rowe L."/>
            <person name="Feng Y."/>
            <person name="Xiao L."/>
        </authorList>
    </citation>
    <scope>NUCLEOTIDE SEQUENCE [LARGE SCALE GENOMIC DNA]</scope>
    <source>
        <strain evidence="9">30976</strain>
    </source>
</reference>
<feature type="domain" description="Peptidase A1" evidence="8">
    <location>
        <begin position="1"/>
        <end position="328"/>
    </location>
</feature>
<dbReference type="PROSITE" id="PS00141">
    <property type="entry name" value="ASP_PROTEASE"/>
    <property type="match status" value="1"/>
</dbReference>
<protein>
    <submittedName>
        <fullName evidence="9">Aspartic peptidase A1 family</fullName>
    </submittedName>
</protein>
<evidence type="ECO:0000259" key="8">
    <source>
        <dbReference type="PROSITE" id="PS51767"/>
    </source>
</evidence>
<comment type="caution">
    <text evidence="9">The sequence shown here is derived from an EMBL/GenBank/DDBJ whole genome shotgun (WGS) entry which is preliminary data.</text>
</comment>
<name>A0ABX5BFI9_CRYHO</name>
<gene>
    <name evidence="9" type="ORF">GY17_00001684</name>
</gene>
<dbReference type="Pfam" id="PF00026">
    <property type="entry name" value="Asp"/>
    <property type="match status" value="1"/>
</dbReference>
<keyword evidence="5" id="KW-0378">Hydrolase</keyword>
<keyword evidence="7" id="KW-1133">Transmembrane helix</keyword>
<organism evidence="9 10">
    <name type="scientific">Cryptosporidium hominis</name>
    <dbReference type="NCBI Taxonomy" id="237895"/>
    <lineage>
        <taxon>Eukaryota</taxon>
        <taxon>Sar</taxon>
        <taxon>Alveolata</taxon>
        <taxon>Apicomplexa</taxon>
        <taxon>Conoidasida</taxon>
        <taxon>Coccidia</taxon>
        <taxon>Eucoccidiorida</taxon>
        <taxon>Eimeriorina</taxon>
        <taxon>Cryptosporidiidae</taxon>
        <taxon>Cryptosporidium</taxon>
    </lineage>
</organism>
<evidence type="ECO:0000313" key="9">
    <source>
        <dbReference type="EMBL" id="PPS96313.1"/>
    </source>
</evidence>
<dbReference type="InterPro" id="IPR033121">
    <property type="entry name" value="PEPTIDASE_A1"/>
</dbReference>
<keyword evidence="2" id="KW-0645">Protease</keyword>
<dbReference type="EMBL" id="JTAI01000020">
    <property type="protein sequence ID" value="PPS96313.1"/>
    <property type="molecule type" value="Genomic_DNA"/>
</dbReference>
<sequence>MNYANYNESFLNNKCVYDIKYSEGSRILGYFFEDFVEFENKLSSNLEIRQKFKNKFVFGCNIIENNFFKFQKASGIIGLANFSNKKMNQIINYIFKSGEVRKTDSDKIISIFFEKDGGKLTFGSTCFDQTKMMNYPFENYNITRCINDERYCAYISKVEVDSNTRELDTKLNENLFKAIFDTGTTISIFPARLFKKITRGLFNNVSKYYPKISGYDEKDGLTCWRMLNGISTDKFPNIKVVFKNNRNKLTEQLVINWPPESYLYLNKILEGNIKVYCLGIASDNLINSEIGANKNGENSSSNEIILGATFFIYKEITFILNEDKIMIRYNYLNSKNRNGILPKTTNNFRHKLNNSNSDIGGTNYYEGKLKNTHIRDVHKNLLSKILVKRYVVLKNENYEIWGGLISSSLIIAILFSFLIIFHKFFRKLNFSEKNNYGI</sequence>
<evidence type="ECO:0000256" key="3">
    <source>
        <dbReference type="ARBA" id="ARBA00022729"/>
    </source>
</evidence>
<dbReference type="Proteomes" id="UP001429100">
    <property type="component" value="Unassembled WGS sequence"/>
</dbReference>
<evidence type="ECO:0000313" key="10">
    <source>
        <dbReference type="Proteomes" id="UP001429100"/>
    </source>
</evidence>
<evidence type="ECO:0000256" key="1">
    <source>
        <dbReference type="ARBA" id="ARBA00007447"/>
    </source>
</evidence>
<keyword evidence="4" id="KW-0064">Aspartyl protease</keyword>
<dbReference type="PROSITE" id="PS51767">
    <property type="entry name" value="PEPTIDASE_A1"/>
    <property type="match status" value="1"/>
</dbReference>
<keyword evidence="10" id="KW-1185">Reference proteome</keyword>
<comment type="subcellular location">
    <subcellularLocation>
        <location evidence="6">Endomembrane system</location>
        <topology evidence="6">Single-pass type I membrane protein</topology>
    </subcellularLocation>
</comment>
<accession>A0ABX5BFI9</accession>
<evidence type="ECO:0000256" key="4">
    <source>
        <dbReference type="ARBA" id="ARBA00022750"/>
    </source>
</evidence>
<dbReference type="InterPro" id="IPR021109">
    <property type="entry name" value="Peptidase_aspartic_dom_sf"/>
</dbReference>
<keyword evidence="7" id="KW-0472">Membrane</keyword>